<gene>
    <name evidence="2" type="ORF">F6X51_15915</name>
</gene>
<keyword evidence="3" id="KW-1185">Reference proteome</keyword>
<feature type="chain" id="PRO_5027029937" evidence="1">
    <location>
        <begin position="23"/>
        <end position="114"/>
    </location>
</feature>
<keyword evidence="1" id="KW-0732">Signal</keyword>
<reference evidence="2 3" key="1">
    <citation type="submission" date="2019-09" db="EMBL/GenBank/DDBJ databases">
        <title>YIM 132548 draft genome.</title>
        <authorList>
            <person name="Jiang L."/>
        </authorList>
    </citation>
    <scope>NUCLEOTIDE SEQUENCE [LARGE SCALE GENOMIC DNA]</scope>
    <source>
        <strain evidence="2 3">YIM 132548</strain>
    </source>
</reference>
<evidence type="ECO:0000256" key="1">
    <source>
        <dbReference type="SAM" id="SignalP"/>
    </source>
</evidence>
<protein>
    <submittedName>
        <fullName evidence="2">Uncharacterized protein</fullName>
    </submittedName>
</protein>
<accession>A0A6N6MML2</accession>
<dbReference type="EMBL" id="VZZJ01000013">
    <property type="protein sequence ID" value="KAB1072474.1"/>
    <property type="molecule type" value="Genomic_DNA"/>
</dbReference>
<evidence type="ECO:0000313" key="2">
    <source>
        <dbReference type="EMBL" id="KAB1072474.1"/>
    </source>
</evidence>
<dbReference type="AlphaFoldDB" id="A0A6N6MML2"/>
<dbReference type="Proteomes" id="UP000441523">
    <property type="component" value="Unassembled WGS sequence"/>
</dbReference>
<sequence>MVISPRIALAAGLASIPSAGLAEPFVQSITIGHASFAACAFSVLDRTYPTRVRMTELRRSDPIRITLSDAMEMDVRRAGRGGTVEIRSAWSFGGEQFYAQRTWREIQGCLPAGP</sequence>
<proteinExistence type="predicted"/>
<comment type="caution">
    <text evidence="2">The sequence shown here is derived from an EMBL/GenBank/DDBJ whole genome shotgun (WGS) entry which is preliminary data.</text>
</comment>
<evidence type="ECO:0000313" key="3">
    <source>
        <dbReference type="Proteomes" id="UP000441523"/>
    </source>
</evidence>
<feature type="signal peptide" evidence="1">
    <location>
        <begin position="1"/>
        <end position="22"/>
    </location>
</feature>
<name>A0A6N6MML2_9HYPH</name>
<organism evidence="2 3">
    <name type="scientific">Methylobacterium planeticum</name>
    <dbReference type="NCBI Taxonomy" id="2615211"/>
    <lineage>
        <taxon>Bacteria</taxon>
        <taxon>Pseudomonadati</taxon>
        <taxon>Pseudomonadota</taxon>
        <taxon>Alphaproteobacteria</taxon>
        <taxon>Hyphomicrobiales</taxon>
        <taxon>Methylobacteriaceae</taxon>
        <taxon>Methylobacterium</taxon>
    </lineage>
</organism>
<dbReference type="RefSeq" id="WP_150964666.1">
    <property type="nucleotide sequence ID" value="NZ_VZZJ01000013.1"/>
</dbReference>